<sequence length="420" mass="45020">MKTLPLFLTTITAATLLMTSCSKKDKTTPDPDPVNPVDTALSGNVSGTWAKDGTYHITGDVIVPEGQTLTIEAGAKIIFDTTAKPEFLVKGNLYAVGTDAEPVIFTVDDDKKSTWGMKWGGIMGGPTCGEILLDHCIIEQGGNVTTEASASVNAQFYKAEAGDRVPVLWYGGTGKVVVTHCTVRNFGEDGFYIEGGSVIVDHNTIYTTGLDNGDAINIKSGVHADVAFNTVYSPNTNALKLSNSGDRPINAYIYGYNNTIINCGWRRATTKGGSIWVEKGVIVELYNNLLVNDRYGIKRDKTNTENAASKFGNTLYYGYNQTTVDQFQPSEDIITGVDDIISTVVGANDPKFVNFPLSNDMSSAAFNTSWDFHLQSGSPAVGHGKTNFTSFFVSTGLSFGNGSTYTSPAPANYIGAWGTN</sequence>
<gene>
    <name evidence="1" type="ORF">F0919_05815</name>
</gene>
<dbReference type="EMBL" id="VWSH01000001">
    <property type="protein sequence ID" value="KAA5537189.1"/>
    <property type="molecule type" value="Genomic_DNA"/>
</dbReference>
<dbReference type="PROSITE" id="PS51257">
    <property type="entry name" value="PROKAR_LIPOPROTEIN"/>
    <property type="match status" value="1"/>
</dbReference>
<dbReference type="InterPro" id="IPR012334">
    <property type="entry name" value="Pectin_lyas_fold"/>
</dbReference>
<accession>A0A5M6CVF2</accession>
<proteinExistence type="predicted"/>
<organism evidence="1 2">
    <name type="scientific">Taibaiella lutea</name>
    <dbReference type="NCBI Taxonomy" id="2608001"/>
    <lineage>
        <taxon>Bacteria</taxon>
        <taxon>Pseudomonadati</taxon>
        <taxon>Bacteroidota</taxon>
        <taxon>Chitinophagia</taxon>
        <taxon>Chitinophagales</taxon>
        <taxon>Chitinophagaceae</taxon>
        <taxon>Taibaiella</taxon>
    </lineage>
</organism>
<dbReference type="Gene3D" id="2.160.20.10">
    <property type="entry name" value="Single-stranded right-handed beta-helix, Pectin lyase-like"/>
    <property type="match status" value="1"/>
</dbReference>
<keyword evidence="2" id="KW-1185">Reference proteome</keyword>
<evidence type="ECO:0000313" key="1">
    <source>
        <dbReference type="EMBL" id="KAA5537189.1"/>
    </source>
</evidence>
<dbReference type="InterPro" id="IPR011050">
    <property type="entry name" value="Pectin_lyase_fold/virulence"/>
</dbReference>
<name>A0A5M6CVF2_9BACT</name>
<reference evidence="1 2" key="1">
    <citation type="submission" date="2019-09" db="EMBL/GenBank/DDBJ databases">
        <title>Genome sequence and assembly of Taibaiella sp.</title>
        <authorList>
            <person name="Chhetri G."/>
        </authorList>
    </citation>
    <scope>NUCLEOTIDE SEQUENCE [LARGE SCALE GENOMIC DNA]</scope>
    <source>
        <strain evidence="1 2">KVB11</strain>
    </source>
</reference>
<dbReference type="SUPFAM" id="SSF51126">
    <property type="entry name" value="Pectin lyase-like"/>
    <property type="match status" value="1"/>
</dbReference>
<dbReference type="Proteomes" id="UP000323632">
    <property type="component" value="Unassembled WGS sequence"/>
</dbReference>
<protein>
    <submittedName>
        <fullName evidence="1">Right-handed parallel beta-helix repeat-containing protein</fullName>
    </submittedName>
</protein>
<dbReference type="RefSeq" id="WP_150031765.1">
    <property type="nucleotide sequence ID" value="NZ_VWSH01000001.1"/>
</dbReference>
<comment type="caution">
    <text evidence="1">The sequence shown here is derived from an EMBL/GenBank/DDBJ whole genome shotgun (WGS) entry which is preliminary data.</text>
</comment>
<evidence type="ECO:0000313" key="2">
    <source>
        <dbReference type="Proteomes" id="UP000323632"/>
    </source>
</evidence>
<dbReference type="AlphaFoldDB" id="A0A5M6CVF2"/>